<feature type="compositionally biased region" description="Low complexity" evidence="1">
    <location>
        <begin position="709"/>
        <end position="729"/>
    </location>
</feature>
<dbReference type="Proteomes" id="UP000193411">
    <property type="component" value="Unassembled WGS sequence"/>
</dbReference>
<evidence type="ECO:0000313" key="3">
    <source>
        <dbReference type="Proteomes" id="UP000193411"/>
    </source>
</evidence>
<proteinExistence type="predicted"/>
<dbReference type="PANTHER" id="PTHR48125:SF10">
    <property type="entry name" value="OS12G0136300 PROTEIN"/>
    <property type="match status" value="1"/>
</dbReference>
<feature type="compositionally biased region" description="Low complexity" evidence="1">
    <location>
        <begin position="818"/>
        <end position="851"/>
    </location>
</feature>
<gene>
    <name evidence="2" type="ORF">BCR44DRAFT_1438682</name>
</gene>
<feature type="region of interest" description="Disordered" evidence="1">
    <location>
        <begin position="673"/>
        <end position="912"/>
    </location>
</feature>
<name>A0A1Y2HFC6_9FUNG</name>
<dbReference type="PANTHER" id="PTHR48125">
    <property type="entry name" value="LP07818P1"/>
    <property type="match status" value="1"/>
</dbReference>
<dbReference type="Gene3D" id="2.30.29.30">
    <property type="entry name" value="Pleckstrin-homology domain (PH domain)/Phosphotyrosine-binding domain (PTB)"/>
    <property type="match status" value="1"/>
</dbReference>
<dbReference type="STRING" id="765915.A0A1Y2HFC6"/>
<accession>A0A1Y2HFC6</accession>
<feature type="compositionally biased region" description="Basic residues" evidence="1">
    <location>
        <begin position="113"/>
        <end position="131"/>
    </location>
</feature>
<feature type="compositionally biased region" description="Polar residues" evidence="1">
    <location>
        <begin position="789"/>
        <end position="804"/>
    </location>
</feature>
<feature type="region of interest" description="Disordered" evidence="1">
    <location>
        <begin position="103"/>
        <end position="246"/>
    </location>
</feature>
<evidence type="ECO:0000313" key="2">
    <source>
        <dbReference type="EMBL" id="ORZ33287.1"/>
    </source>
</evidence>
<dbReference type="OrthoDB" id="43122at2759"/>
<feature type="region of interest" description="Disordered" evidence="1">
    <location>
        <begin position="560"/>
        <end position="617"/>
    </location>
</feature>
<dbReference type="InterPro" id="IPR011993">
    <property type="entry name" value="PH-like_dom_sf"/>
</dbReference>
<dbReference type="Gene3D" id="3.10.20.90">
    <property type="entry name" value="Phosphatidylinositol 3-kinase Catalytic Subunit, Chain A, domain 1"/>
    <property type="match status" value="1"/>
</dbReference>
<feature type="compositionally biased region" description="Basic and acidic residues" evidence="1">
    <location>
        <begin position="560"/>
        <end position="577"/>
    </location>
</feature>
<feature type="compositionally biased region" description="Pro residues" evidence="1">
    <location>
        <begin position="1"/>
        <end position="11"/>
    </location>
</feature>
<feature type="region of interest" description="Disordered" evidence="1">
    <location>
        <begin position="41"/>
        <end position="78"/>
    </location>
</feature>
<feature type="compositionally biased region" description="Pro residues" evidence="1">
    <location>
        <begin position="59"/>
        <end position="71"/>
    </location>
</feature>
<feature type="compositionally biased region" description="Acidic residues" evidence="1">
    <location>
        <begin position="160"/>
        <end position="170"/>
    </location>
</feature>
<evidence type="ECO:0000256" key="1">
    <source>
        <dbReference type="SAM" id="MobiDB-lite"/>
    </source>
</evidence>
<feature type="compositionally biased region" description="Basic residues" evidence="1">
    <location>
        <begin position="218"/>
        <end position="233"/>
    </location>
</feature>
<feature type="compositionally biased region" description="Low complexity" evidence="1">
    <location>
        <begin position="881"/>
        <end position="893"/>
    </location>
</feature>
<dbReference type="EMBL" id="MCFL01000037">
    <property type="protein sequence ID" value="ORZ33287.1"/>
    <property type="molecule type" value="Genomic_DNA"/>
</dbReference>
<sequence>MSSTPTPPPISPQSQLQPQPLPATSKVLDDLLAQLSLDFDLDNPLDSQSSTAVSTPLRQPSPPPPPRPSQPPTVSVSASHVTFSEFDWADLNAMANHIDELLDDSTPLGRSHSVSRPRPQMKRSAASKRLSRVILSSSPAPAYPAYPPSVTAAPMGNIDEGNDDDDDDDDKAPIAATLSRSASRSYSHHTRTATTTTGTLPLVAPAAETATSTQSQNQKRRRSRSRSKSKSRANRSAVPASSAASTLAQKLAKAKIQKLHTKVQIGSNPPTRVTQPISVASITPAADIVEYLTDTLDLSVIDPPLDSDSSPNLVGVVVEPLLATTNDTNDDDPPPEYTLFEYFSDLDLVRPIRPWEPLGDVLRSWEPAQSANSLAMRKDTYARLPEYALLGPPARMAGVLHWESRPGHYKKRHVELRLGAEARRHARSEFAAPGTLTGTIDVAQSTEVASVWMGRAKSSSPVDTLVCSLAHFDVYTFDPQATARKRAPSKYGFALKNAAARMAQFEEKSEYVHWFYAESQQQARAWVVALRACKAHVDRFAHSEWFDDDDDDHVQGAADDKQQQLKDQPEDQDERKSISHHSQKSSAGGPTQPMFHTLLNLDADNPSKPVRHDDGGPLLRDISAPSSSIQHGTTIVPIGANGKPLLDFSENLAGFTLERPTLLASTLSRSKTIGATSPSAHAPRQIPGTLGGGGSTLHRSASESHPHHSPTSSRSQSRARASPSGGSSPTLVPRHPHPHPRAHSPPPPVLRYPAGAGGVSDSGSNLGVRDDDKDDDDSDDEVPLGTLSRRPTLQSTGTSNSNSPYLMPMQLPVGGGASAPPTTTTLARNQSTSRSRPAASTTAAATARPAAGVHLGGALDESNVGGKGTLLDQIGRKRNEQASSGAQGGQQRRGLIDQIPSASRGGSNGGRW</sequence>
<organism evidence="2 3">
    <name type="scientific">Catenaria anguillulae PL171</name>
    <dbReference type="NCBI Taxonomy" id="765915"/>
    <lineage>
        <taxon>Eukaryota</taxon>
        <taxon>Fungi</taxon>
        <taxon>Fungi incertae sedis</taxon>
        <taxon>Blastocladiomycota</taxon>
        <taxon>Blastocladiomycetes</taxon>
        <taxon>Blastocladiales</taxon>
        <taxon>Catenariaceae</taxon>
        <taxon>Catenaria</taxon>
    </lineage>
</organism>
<feature type="region of interest" description="Disordered" evidence="1">
    <location>
        <begin position="1"/>
        <end position="24"/>
    </location>
</feature>
<protein>
    <recommendedName>
        <fullName evidence="4">PH domain-containing protein</fullName>
    </recommendedName>
</protein>
<dbReference type="AlphaFoldDB" id="A0A1Y2HFC6"/>
<comment type="caution">
    <text evidence="2">The sequence shown here is derived from an EMBL/GenBank/DDBJ whole genome shotgun (WGS) entry which is preliminary data.</text>
</comment>
<evidence type="ECO:0008006" key="4">
    <source>
        <dbReference type="Google" id="ProtNLM"/>
    </source>
</evidence>
<reference evidence="2 3" key="1">
    <citation type="submission" date="2016-07" db="EMBL/GenBank/DDBJ databases">
        <title>Pervasive Adenine N6-methylation of Active Genes in Fungi.</title>
        <authorList>
            <consortium name="DOE Joint Genome Institute"/>
            <person name="Mondo S.J."/>
            <person name="Dannebaum R.O."/>
            <person name="Kuo R.C."/>
            <person name="Labutti K."/>
            <person name="Haridas S."/>
            <person name="Kuo A."/>
            <person name="Salamov A."/>
            <person name="Ahrendt S.R."/>
            <person name="Lipzen A."/>
            <person name="Sullivan W."/>
            <person name="Andreopoulos W.B."/>
            <person name="Clum A."/>
            <person name="Lindquist E."/>
            <person name="Daum C."/>
            <person name="Ramamoorthy G.K."/>
            <person name="Gryganskyi A."/>
            <person name="Culley D."/>
            <person name="Magnuson J.K."/>
            <person name="James T.Y."/>
            <person name="O'Malley M.A."/>
            <person name="Stajich J.E."/>
            <person name="Spatafora J.W."/>
            <person name="Visel A."/>
            <person name="Grigoriev I.V."/>
        </authorList>
    </citation>
    <scope>NUCLEOTIDE SEQUENCE [LARGE SCALE GENOMIC DNA]</scope>
    <source>
        <strain evidence="2 3">PL171</strain>
    </source>
</reference>
<feature type="compositionally biased region" description="Acidic residues" evidence="1">
    <location>
        <begin position="772"/>
        <end position="782"/>
    </location>
</feature>
<keyword evidence="3" id="KW-1185">Reference proteome</keyword>